<organism evidence="1 2">
    <name type="scientific">Neodiprion lecontei</name>
    <name type="common">Redheaded pine sawfly</name>
    <dbReference type="NCBI Taxonomy" id="441921"/>
    <lineage>
        <taxon>Eukaryota</taxon>
        <taxon>Metazoa</taxon>
        <taxon>Ecdysozoa</taxon>
        <taxon>Arthropoda</taxon>
        <taxon>Hexapoda</taxon>
        <taxon>Insecta</taxon>
        <taxon>Pterygota</taxon>
        <taxon>Neoptera</taxon>
        <taxon>Endopterygota</taxon>
        <taxon>Hymenoptera</taxon>
        <taxon>Tenthredinoidea</taxon>
        <taxon>Diprionidae</taxon>
        <taxon>Diprioninae</taxon>
        <taxon>Neodiprion</taxon>
    </lineage>
</organism>
<protein>
    <submittedName>
        <fullName evidence="2">Protein N-lysine methyltransferase METTL21D isoform X2</fullName>
    </submittedName>
</protein>
<accession>A0ABM3GJ10</accession>
<dbReference type="Gene3D" id="3.40.50.150">
    <property type="entry name" value="Vaccinia Virus protein VP39"/>
    <property type="match status" value="1"/>
</dbReference>
<dbReference type="PANTHER" id="PTHR14614">
    <property type="entry name" value="HEPATOCELLULAR CARCINOMA-ASSOCIATED ANTIGEN"/>
    <property type="match status" value="1"/>
</dbReference>
<proteinExistence type="predicted"/>
<dbReference type="InterPro" id="IPR029063">
    <property type="entry name" value="SAM-dependent_MTases_sf"/>
</dbReference>
<dbReference type="Proteomes" id="UP000829291">
    <property type="component" value="Chromosome 1"/>
</dbReference>
<dbReference type="InterPro" id="IPR019410">
    <property type="entry name" value="Methyltransf_16"/>
</dbReference>
<dbReference type="GO" id="GO:0008168">
    <property type="term" value="F:methyltransferase activity"/>
    <property type="evidence" value="ECO:0007669"/>
    <property type="project" value="UniProtKB-KW"/>
</dbReference>
<dbReference type="GO" id="GO:0032259">
    <property type="term" value="P:methylation"/>
    <property type="evidence" value="ECO:0007669"/>
    <property type="project" value="UniProtKB-KW"/>
</dbReference>
<keyword evidence="2" id="KW-0489">Methyltransferase</keyword>
<keyword evidence="2" id="KW-0808">Transferase</keyword>
<name>A0ABM3GJ10_NEOLC</name>
<dbReference type="PANTHER" id="PTHR14614:SF44">
    <property type="entry name" value="PROTEIN N-LYSINE METHYLTRANSFERASE METTL21D"/>
    <property type="match status" value="1"/>
</dbReference>
<evidence type="ECO:0000313" key="2">
    <source>
        <dbReference type="RefSeq" id="XP_046600255.1"/>
    </source>
</evidence>
<dbReference type="Pfam" id="PF10294">
    <property type="entry name" value="Methyltransf_16"/>
    <property type="match status" value="1"/>
</dbReference>
<dbReference type="GeneID" id="107226331"/>
<sequence>MTLAEVVLTDLANVLPALNKNIEMNKDLWKQSGGSARAEELDWSKHAEIDFKPEIILLADCVYYTESIEPLLDTLERLCGARNDTYALLSQEERDTPNQKPVWSQFVEAIKKRFKITPVMLSEQHPTYSSHDIRVLKLTLPSKDKKETQ</sequence>
<keyword evidence="1" id="KW-1185">Reference proteome</keyword>
<evidence type="ECO:0000313" key="1">
    <source>
        <dbReference type="Proteomes" id="UP000829291"/>
    </source>
</evidence>
<gene>
    <name evidence="2" type="primary">LOC107226331</name>
</gene>
<dbReference type="RefSeq" id="XP_046600255.1">
    <property type="nucleotide sequence ID" value="XM_046744299.1"/>
</dbReference>
<reference evidence="2" key="1">
    <citation type="submission" date="2025-08" db="UniProtKB">
        <authorList>
            <consortium name="RefSeq"/>
        </authorList>
    </citation>
    <scope>IDENTIFICATION</scope>
    <source>
        <tissue evidence="2">Thorax and Abdomen</tissue>
    </source>
</reference>